<dbReference type="RefSeq" id="WP_171583068.1">
    <property type="nucleotide sequence ID" value="NZ_JAAVLX010000012.1"/>
</dbReference>
<gene>
    <name evidence="2" type="ORF">HCN58_30705</name>
</gene>
<reference evidence="2 3" key="1">
    <citation type="submission" date="2020-03" db="EMBL/GenBank/DDBJ databases">
        <title>Bradyrhizobium diversity isolated from nodules of Indigofera sp.</title>
        <authorList>
            <person name="Klepa M."/>
            <person name="Helene L."/>
            <person name="Hungria M."/>
        </authorList>
    </citation>
    <scope>NUCLEOTIDE SEQUENCE [LARGE SCALE GENOMIC DNA]</scope>
    <source>
        <strain evidence="2 3">WSM 1791</strain>
    </source>
</reference>
<evidence type="ECO:0000256" key="1">
    <source>
        <dbReference type="SAM" id="MobiDB-lite"/>
    </source>
</evidence>
<feature type="region of interest" description="Disordered" evidence="1">
    <location>
        <begin position="29"/>
        <end position="48"/>
    </location>
</feature>
<comment type="caution">
    <text evidence="2">The sequence shown here is derived from an EMBL/GenBank/DDBJ whole genome shotgun (WGS) entry which is preliminary data.</text>
</comment>
<dbReference type="AlphaFoldDB" id="A0A7Y4GXU4"/>
<sequence length="60" mass="6625">MSMKRTAAHEAAVSLGANRQCYNQITQRAQPLKSSADREATLGSSISKRPEAHVIIEHYD</sequence>
<name>A0A7Y4GXU4_9BRAD</name>
<accession>A0A7Y4GXU4</accession>
<proteinExistence type="predicted"/>
<evidence type="ECO:0000313" key="2">
    <source>
        <dbReference type="EMBL" id="NOJ43871.1"/>
    </source>
</evidence>
<organism evidence="2 3">
    <name type="scientific">Bradyrhizobium australiense</name>
    <dbReference type="NCBI Taxonomy" id="2721161"/>
    <lineage>
        <taxon>Bacteria</taxon>
        <taxon>Pseudomonadati</taxon>
        <taxon>Pseudomonadota</taxon>
        <taxon>Alphaproteobacteria</taxon>
        <taxon>Hyphomicrobiales</taxon>
        <taxon>Nitrobacteraceae</taxon>
        <taxon>Bradyrhizobium</taxon>
    </lineage>
</organism>
<evidence type="ECO:0000313" key="3">
    <source>
        <dbReference type="Proteomes" id="UP000544122"/>
    </source>
</evidence>
<keyword evidence="3" id="KW-1185">Reference proteome</keyword>
<dbReference type="EMBL" id="JAAVLX010000012">
    <property type="protein sequence ID" value="NOJ43871.1"/>
    <property type="molecule type" value="Genomic_DNA"/>
</dbReference>
<dbReference type="Proteomes" id="UP000544122">
    <property type="component" value="Unassembled WGS sequence"/>
</dbReference>
<protein>
    <submittedName>
        <fullName evidence="2">Uncharacterized protein</fullName>
    </submittedName>
</protein>